<dbReference type="InterPro" id="IPR015168">
    <property type="entry name" value="SsuA/THI5"/>
</dbReference>
<proteinExistence type="inferred from homology"/>
<dbReference type="Gene3D" id="3.40.190.10">
    <property type="entry name" value="Periplasmic binding protein-like II"/>
    <property type="match status" value="2"/>
</dbReference>
<protein>
    <recommendedName>
        <fullName evidence="6">Putative aliphatic sulfonates-binding protein</fullName>
    </recommendedName>
</protein>
<evidence type="ECO:0000259" key="7">
    <source>
        <dbReference type="SMART" id="SM00062"/>
    </source>
</evidence>
<dbReference type="AlphaFoldDB" id="A0A8J7LHI3"/>
<reference evidence="8 9" key="1">
    <citation type="journal article" date="2021" name="Int. J. Syst. Evol. Microbiol.">
        <title>Amazonocrinis nigriterrae gen. nov., sp. nov., Atlanticothrix silvestris gen. nov., sp. nov. and Dendronalium phyllosphericum gen. nov., sp. nov., nostocacean cyanobacteria from Brazilian environments.</title>
        <authorList>
            <person name="Alvarenga D.O."/>
            <person name="Andreote A.P.D."/>
            <person name="Branco L.H.Z."/>
            <person name="Delbaje E."/>
            <person name="Cruz R.B."/>
            <person name="Varani A.M."/>
            <person name="Fiore M.F."/>
        </authorList>
    </citation>
    <scope>NUCLEOTIDE SEQUENCE [LARGE SCALE GENOMIC DNA]</scope>
    <source>
        <strain evidence="8 9">CENA369</strain>
    </source>
</reference>
<dbReference type="PANTHER" id="PTHR30024:SF42">
    <property type="entry name" value="ALIPHATIC SULFONATES-BINDING PROTEIN-RELATED"/>
    <property type="match status" value="1"/>
</dbReference>
<comment type="function">
    <text evidence="5">Part of a binding-protein-dependent transport system for aliphatic sulfonates. Putative binding protein.</text>
</comment>
<dbReference type="GO" id="GO:0016020">
    <property type="term" value="C:membrane"/>
    <property type="evidence" value="ECO:0007669"/>
    <property type="project" value="InterPro"/>
</dbReference>
<dbReference type="EMBL" id="JAECZA010000313">
    <property type="protein sequence ID" value="MBH8578122.1"/>
    <property type="molecule type" value="Genomic_DNA"/>
</dbReference>
<keyword evidence="3" id="KW-0813">Transport</keyword>
<accession>A0A8J7LHI3</accession>
<dbReference type="NCBIfam" id="TIGR01728">
    <property type="entry name" value="SsuA_fam"/>
    <property type="match status" value="1"/>
</dbReference>
<evidence type="ECO:0000256" key="2">
    <source>
        <dbReference type="ARBA" id="ARBA00010742"/>
    </source>
</evidence>
<dbReference type="GO" id="GO:0042597">
    <property type="term" value="C:periplasmic space"/>
    <property type="evidence" value="ECO:0007669"/>
    <property type="project" value="UniProtKB-SubCell"/>
</dbReference>
<gene>
    <name evidence="8" type="ORF">I8752_35300</name>
</gene>
<dbReference type="Proteomes" id="UP000662314">
    <property type="component" value="Unassembled WGS sequence"/>
</dbReference>
<keyword evidence="4" id="KW-0732">Signal</keyword>
<dbReference type="InterPro" id="IPR010067">
    <property type="entry name" value="ABC_SsuA_sub-bd"/>
</dbReference>
<comment type="caution">
    <text evidence="8">The sequence shown here is derived from an EMBL/GenBank/DDBJ whole genome shotgun (WGS) entry which is preliminary data.</text>
</comment>
<keyword evidence="9" id="KW-1185">Reference proteome</keyword>
<comment type="subcellular location">
    <subcellularLocation>
        <location evidence="1">Periplasm</location>
    </subcellularLocation>
</comment>
<dbReference type="Pfam" id="PF09084">
    <property type="entry name" value="NMT1"/>
    <property type="match status" value="1"/>
</dbReference>
<evidence type="ECO:0000256" key="6">
    <source>
        <dbReference type="ARBA" id="ARBA00070228"/>
    </source>
</evidence>
<organism evidence="8 9">
    <name type="scientific">Dendronalium phyllosphericum CENA369</name>
    <dbReference type="NCBI Taxonomy" id="1725256"/>
    <lineage>
        <taxon>Bacteria</taxon>
        <taxon>Bacillati</taxon>
        <taxon>Cyanobacteriota</taxon>
        <taxon>Cyanophyceae</taxon>
        <taxon>Nostocales</taxon>
        <taxon>Nostocaceae</taxon>
        <taxon>Dendronalium</taxon>
        <taxon>Dendronalium phyllosphericum</taxon>
    </lineage>
</organism>
<comment type="similarity">
    <text evidence="2">Belongs to the bacterial solute-binding protein SsuA/TauA family.</text>
</comment>
<evidence type="ECO:0000313" key="8">
    <source>
        <dbReference type="EMBL" id="MBH8578122.1"/>
    </source>
</evidence>
<sequence>MPVDKGIYMFKKWLHQFLSWINQRRLFKSFQQPRIRSFALLFVIGLGLSFAIASCAPSNSANAPTEKSQASKLTVLKMGHQKGMALLNILKAQGSLEKRLQPQGISVTWNEFSSTAPLLEGMGVDAIVFGGGGGTGSVFAQASDKPFVRVAASTSSTRSSAILVLDKSPIKNLDDLKGKKVAFAKGSSSQYMIVRALEKVGLKYTDIQPVYLTPAEALPAFERGDFDAWVIWDPYTAETERRLRTRLLADNTTVFGEKAAVESPGFYYAAPDFVREHPDILKIILQELEKAGSWAKNNYKDSAKLLSKLYKVDLATMEIVEERGGDRKVLPVTDEVLTGLQNMADSFYELKVIPKQIDVKDKKYNWVPDQKW</sequence>
<name>A0A8J7LHI3_9NOST</name>
<evidence type="ECO:0000256" key="5">
    <source>
        <dbReference type="ARBA" id="ARBA00055538"/>
    </source>
</evidence>
<evidence type="ECO:0000256" key="3">
    <source>
        <dbReference type="ARBA" id="ARBA00022448"/>
    </source>
</evidence>
<evidence type="ECO:0000256" key="1">
    <source>
        <dbReference type="ARBA" id="ARBA00004418"/>
    </source>
</evidence>
<dbReference type="GO" id="GO:0042626">
    <property type="term" value="F:ATPase-coupled transmembrane transporter activity"/>
    <property type="evidence" value="ECO:0007669"/>
    <property type="project" value="InterPro"/>
</dbReference>
<dbReference type="SMART" id="SM00062">
    <property type="entry name" value="PBPb"/>
    <property type="match status" value="1"/>
</dbReference>
<dbReference type="PANTHER" id="PTHR30024">
    <property type="entry name" value="ALIPHATIC SULFONATES-BINDING PROTEIN-RELATED"/>
    <property type="match status" value="1"/>
</dbReference>
<dbReference type="SUPFAM" id="SSF53850">
    <property type="entry name" value="Periplasmic binding protein-like II"/>
    <property type="match status" value="1"/>
</dbReference>
<dbReference type="FunFam" id="3.40.190.10:FF:000050">
    <property type="entry name" value="Sulfonate ABC transporter substrate-binding protein"/>
    <property type="match status" value="1"/>
</dbReference>
<feature type="domain" description="Solute-binding protein family 3/N-terminal" evidence="7">
    <location>
        <begin position="75"/>
        <end position="313"/>
    </location>
</feature>
<dbReference type="InterPro" id="IPR001638">
    <property type="entry name" value="Solute-binding_3/MltF_N"/>
</dbReference>
<evidence type="ECO:0000256" key="4">
    <source>
        <dbReference type="ARBA" id="ARBA00022729"/>
    </source>
</evidence>
<evidence type="ECO:0000313" key="9">
    <source>
        <dbReference type="Proteomes" id="UP000662314"/>
    </source>
</evidence>